<proteinExistence type="predicted"/>
<reference evidence="1 2" key="1">
    <citation type="submission" date="2019-01" db="EMBL/GenBank/DDBJ databases">
        <title>Draft genome sequences of three monokaryotic isolates of the white-rot basidiomycete fungus Dichomitus squalens.</title>
        <authorList>
            <consortium name="DOE Joint Genome Institute"/>
            <person name="Lopez S.C."/>
            <person name="Andreopoulos B."/>
            <person name="Pangilinan J."/>
            <person name="Lipzen A."/>
            <person name="Riley R."/>
            <person name="Ahrendt S."/>
            <person name="Ng V."/>
            <person name="Barry K."/>
            <person name="Daum C."/>
            <person name="Grigoriev I.V."/>
            <person name="Hilden K.S."/>
            <person name="Makela M.R."/>
            <person name="de Vries R.P."/>
        </authorList>
    </citation>
    <scope>NUCLEOTIDE SEQUENCE [LARGE SCALE GENOMIC DNA]</scope>
    <source>
        <strain evidence="1 2">CBS 464.89</strain>
    </source>
</reference>
<sequence length="104" mass="11633">MDQEKYPLPCDWRRRRHAHHVSTTQQPLTIGGRVIYMRGTEASHPPVSELGFGKETRMGITILLGVMGICIVGAAKSPQVLNYGDGQSPNRSSMRTYYAWTRAS</sequence>
<name>A0A4Q9Q6X2_9APHY</name>
<dbReference type="EMBL" id="ML145092">
    <property type="protein sequence ID" value="TBU62711.1"/>
    <property type="molecule type" value="Genomic_DNA"/>
</dbReference>
<dbReference type="Proteomes" id="UP000292082">
    <property type="component" value="Unassembled WGS sequence"/>
</dbReference>
<dbReference type="AlphaFoldDB" id="A0A4Q9Q6X2"/>
<accession>A0A4Q9Q6X2</accession>
<evidence type="ECO:0000313" key="2">
    <source>
        <dbReference type="Proteomes" id="UP000292082"/>
    </source>
</evidence>
<protein>
    <submittedName>
        <fullName evidence="1">Uncharacterized protein</fullName>
    </submittedName>
</protein>
<evidence type="ECO:0000313" key="1">
    <source>
        <dbReference type="EMBL" id="TBU62711.1"/>
    </source>
</evidence>
<gene>
    <name evidence="1" type="ORF">BD310DRAFT_699314</name>
</gene>
<organism evidence="1 2">
    <name type="scientific">Dichomitus squalens</name>
    <dbReference type="NCBI Taxonomy" id="114155"/>
    <lineage>
        <taxon>Eukaryota</taxon>
        <taxon>Fungi</taxon>
        <taxon>Dikarya</taxon>
        <taxon>Basidiomycota</taxon>
        <taxon>Agaricomycotina</taxon>
        <taxon>Agaricomycetes</taxon>
        <taxon>Polyporales</taxon>
        <taxon>Polyporaceae</taxon>
        <taxon>Dichomitus</taxon>
    </lineage>
</organism>
<keyword evidence="2" id="KW-1185">Reference proteome</keyword>